<organism evidence="9 10">
    <name type="scientific">Fusobacterium vincentii 4_1_13</name>
    <dbReference type="NCBI Taxonomy" id="469606"/>
    <lineage>
        <taxon>Bacteria</taxon>
        <taxon>Fusobacteriati</taxon>
        <taxon>Fusobacteriota</taxon>
        <taxon>Fusobacteriia</taxon>
        <taxon>Fusobacteriales</taxon>
        <taxon>Fusobacteriaceae</taxon>
        <taxon>Fusobacterium</taxon>
    </lineage>
</organism>
<evidence type="ECO:0000256" key="8">
    <source>
        <dbReference type="SAM" id="Phobius"/>
    </source>
</evidence>
<protein>
    <recommendedName>
        <fullName evidence="11">1,4-dihydroxy-2-naphthoate prenyltransferase</fullName>
    </recommendedName>
</protein>
<dbReference type="Gene3D" id="1.10.357.140">
    <property type="entry name" value="UbiA prenyltransferase"/>
    <property type="match status" value="1"/>
</dbReference>
<feature type="transmembrane region" description="Helical" evidence="8">
    <location>
        <begin position="12"/>
        <end position="33"/>
    </location>
</feature>
<dbReference type="GO" id="GO:0016020">
    <property type="term" value="C:membrane"/>
    <property type="evidence" value="ECO:0007669"/>
    <property type="project" value="UniProtKB-SubCell"/>
</dbReference>
<keyword evidence="6 8" id="KW-1133">Transmembrane helix</keyword>
<evidence type="ECO:0000256" key="6">
    <source>
        <dbReference type="ARBA" id="ARBA00022989"/>
    </source>
</evidence>
<dbReference type="HOGENOM" id="CLU_043611_3_0_0"/>
<gene>
    <name evidence="9" type="ORF">FSCG_01216</name>
</gene>
<dbReference type="GO" id="GO:0004659">
    <property type="term" value="F:prenyltransferase activity"/>
    <property type="evidence" value="ECO:0007669"/>
    <property type="project" value="InterPro"/>
</dbReference>
<evidence type="ECO:0000256" key="5">
    <source>
        <dbReference type="ARBA" id="ARBA00022692"/>
    </source>
</evidence>
<dbReference type="Pfam" id="PF01040">
    <property type="entry name" value="UbiA"/>
    <property type="match status" value="1"/>
</dbReference>
<evidence type="ECO:0000256" key="1">
    <source>
        <dbReference type="ARBA" id="ARBA00004141"/>
    </source>
</evidence>
<feature type="transmembrane region" description="Helical" evidence="8">
    <location>
        <begin position="121"/>
        <end position="139"/>
    </location>
</feature>
<reference evidence="9 10" key="1">
    <citation type="submission" date="2011-10" db="EMBL/GenBank/DDBJ databases">
        <title>The Genome Sequence of Fusobacterium sp. 4_1_13.</title>
        <authorList>
            <consortium name="The Broad Institute Genome Sequencing Platform"/>
            <person name="Earl A."/>
            <person name="Ward D."/>
            <person name="Feldgarden M."/>
            <person name="Gevers D."/>
            <person name="Strauss J."/>
            <person name="Ambrose C."/>
            <person name="Allen-Vercoe E."/>
            <person name="Young S.K."/>
            <person name="Zeng Q."/>
            <person name="Gargeya S."/>
            <person name="Fitzgerald M."/>
            <person name="Haas B."/>
            <person name="Abouelleil A."/>
            <person name="Alvarado L."/>
            <person name="Arachchi H.M."/>
            <person name="Berlin A."/>
            <person name="Brown A."/>
            <person name="Chapman S.B."/>
            <person name="Chen Z."/>
            <person name="Dunbar C."/>
            <person name="Freedman E."/>
            <person name="Gearin G."/>
            <person name="Goldberg J."/>
            <person name="Griggs A."/>
            <person name="Gujja S."/>
            <person name="Heiman D."/>
            <person name="Howarth C."/>
            <person name="Larson L."/>
            <person name="Lui A."/>
            <person name="MacDonald P.J."/>
            <person name="Montmayeur A."/>
            <person name="Murphy C."/>
            <person name="Neiman D."/>
            <person name="Pearson M."/>
            <person name="Priest M."/>
            <person name="Roberts A."/>
            <person name="Saif S."/>
            <person name="Shea T."/>
            <person name="Shenoy N."/>
            <person name="Sisk P."/>
            <person name="Stolte C."/>
            <person name="Sykes S."/>
            <person name="Wortman J."/>
            <person name="Nusbaum C."/>
            <person name="Birren B."/>
        </authorList>
    </citation>
    <scope>NUCLEOTIDE SEQUENCE [LARGE SCALE GENOMIC DNA]</scope>
    <source>
        <strain evidence="9 10">4_1_13</strain>
    </source>
</reference>
<evidence type="ECO:0000256" key="3">
    <source>
        <dbReference type="ARBA" id="ARBA00022428"/>
    </source>
</evidence>
<comment type="subcellular location">
    <subcellularLocation>
        <location evidence="1">Membrane</location>
        <topology evidence="1">Multi-pass membrane protein</topology>
    </subcellularLocation>
</comment>
<keyword evidence="7 8" id="KW-0472">Membrane</keyword>
<proteinExistence type="predicted"/>
<name>A0A0M1VV18_FUSVC</name>
<dbReference type="Proteomes" id="UP000004925">
    <property type="component" value="Unassembled WGS sequence"/>
</dbReference>
<dbReference type="Gene3D" id="1.20.120.1780">
    <property type="entry name" value="UbiA prenyltransferase"/>
    <property type="match status" value="1"/>
</dbReference>
<dbReference type="PIRSF" id="PIRSF005355">
    <property type="entry name" value="UBIAD1"/>
    <property type="match status" value="1"/>
</dbReference>
<evidence type="ECO:0000256" key="4">
    <source>
        <dbReference type="ARBA" id="ARBA00022679"/>
    </source>
</evidence>
<dbReference type="GO" id="GO:0042371">
    <property type="term" value="P:vitamin K biosynthetic process"/>
    <property type="evidence" value="ECO:0007669"/>
    <property type="project" value="TreeGrafter"/>
</dbReference>
<dbReference type="InterPro" id="IPR000537">
    <property type="entry name" value="UbiA_prenyltransferase"/>
</dbReference>
<dbReference type="InterPro" id="IPR044878">
    <property type="entry name" value="UbiA_sf"/>
</dbReference>
<keyword evidence="3" id="KW-0474">Menaquinone biosynthesis</keyword>
<feature type="transmembrane region" description="Helical" evidence="8">
    <location>
        <begin position="146"/>
        <end position="166"/>
    </location>
</feature>
<dbReference type="eggNOG" id="COG1575">
    <property type="taxonomic scope" value="Bacteria"/>
</dbReference>
<dbReference type="RefSeq" id="WP_008803138.1">
    <property type="nucleotide sequence ID" value="NZ_KQ235737.1"/>
</dbReference>
<comment type="caution">
    <text evidence="9">The sequence shown here is derived from an EMBL/GenBank/DDBJ whole genome shotgun (WGS) entry which is preliminary data.</text>
</comment>
<sequence>MKNNHLTTKLALQLAAPHTWIASIGPVLFGILFCKLERYPLSFWKSILLIFTCIFMQSSVNTFNDYIDYIKGNDSEKDYVEESDAVLIYNSINPKQVLILGIIYLILGAILGGIACIQSGFLPLGIGCIGGIVILLYSGGSFPISYLPIGEIVSGFVMGILIPLGVAAVSDGKFHNEILLYALPLMIGIALIMMTNNGCDIEKDLQAKRYTLAVLLGRKNTKNLYHILIVVWLLLISYLSIYLLGMIGYITPVLILLLGCRCFKFLMQSELLAYKRIEQMKNIVKANIIVNIAYFTAILTKIIMEMM</sequence>
<evidence type="ECO:0000313" key="10">
    <source>
        <dbReference type="Proteomes" id="UP000004925"/>
    </source>
</evidence>
<comment type="pathway">
    <text evidence="2">Quinol/quinone metabolism; menaquinone biosynthesis.</text>
</comment>
<keyword evidence="5 8" id="KW-0812">Transmembrane</keyword>
<accession>A0A0M1VV18</accession>
<keyword evidence="4" id="KW-0808">Transferase</keyword>
<dbReference type="UniPathway" id="UPA00079"/>
<dbReference type="PANTHER" id="PTHR13929:SF0">
    <property type="entry name" value="UBIA PRENYLTRANSFERASE DOMAIN-CONTAINING PROTEIN 1"/>
    <property type="match status" value="1"/>
</dbReference>
<dbReference type="EMBL" id="ACDE02000019">
    <property type="protein sequence ID" value="EEO40503.1"/>
    <property type="molecule type" value="Genomic_DNA"/>
</dbReference>
<dbReference type="GO" id="GO:0009234">
    <property type="term" value="P:menaquinone biosynthetic process"/>
    <property type="evidence" value="ECO:0007669"/>
    <property type="project" value="UniProtKB-UniPathway"/>
</dbReference>
<evidence type="ECO:0000256" key="2">
    <source>
        <dbReference type="ARBA" id="ARBA00004863"/>
    </source>
</evidence>
<dbReference type="InterPro" id="IPR026046">
    <property type="entry name" value="UBIAD1"/>
</dbReference>
<feature type="transmembrane region" description="Helical" evidence="8">
    <location>
        <begin position="224"/>
        <end position="243"/>
    </location>
</feature>
<feature type="transmembrane region" description="Helical" evidence="8">
    <location>
        <begin position="39"/>
        <end position="56"/>
    </location>
</feature>
<dbReference type="CDD" id="cd13962">
    <property type="entry name" value="PT_UbiA_UBIAD1"/>
    <property type="match status" value="1"/>
</dbReference>
<evidence type="ECO:0008006" key="11">
    <source>
        <dbReference type="Google" id="ProtNLM"/>
    </source>
</evidence>
<dbReference type="AlphaFoldDB" id="A0A0M1VV18"/>
<evidence type="ECO:0000313" key="9">
    <source>
        <dbReference type="EMBL" id="EEO40503.1"/>
    </source>
</evidence>
<feature type="transmembrane region" description="Helical" evidence="8">
    <location>
        <begin position="97"/>
        <end position="115"/>
    </location>
</feature>
<dbReference type="PANTHER" id="PTHR13929">
    <property type="entry name" value="1,4-DIHYDROXY-2-NAPHTHOATE OCTAPRENYLTRANSFERASE"/>
    <property type="match status" value="1"/>
</dbReference>
<feature type="transmembrane region" description="Helical" evidence="8">
    <location>
        <begin position="178"/>
        <end position="199"/>
    </location>
</feature>
<evidence type="ECO:0000256" key="7">
    <source>
        <dbReference type="ARBA" id="ARBA00023136"/>
    </source>
</evidence>
<feature type="transmembrane region" description="Helical" evidence="8">
    <location>
        <begin position="288"/>
        <end position="304"/>
    </location>
</feature>